<keyword evidence="13 17" id="KW-0830">Ubiquinone</keyword>
<feature type="transmembrane region" description="Helical" evidence="17">
    <location>
        <begin position="365"/>
        <end position="390"/>
    </location>
</feature>
<evidence type="ECO:0000256" key="5">
    <source>
        <dbReference type="ARBA" id="ARBA00021006"/>
    </source>
</evidence>
<evidence type="ECO:0000313" key="20">
    <source>
        <dbReference type="EMBL" id="AWV83258.1"/>
    </source>
</evidence>
<dbReference type="PANTHER" id="PTHR43507:SF20">
    <property type="entry name" value="NADH-UBIQUINONE OXIDOREDUCTASE CHAIN 4"/>
    <property type="match status" value="1"/>
</dbReference>
<evidence type="ECO:0000256" key="4">
    <source>
        <dbReference type="ARBA" id="ARBA00012944"/>
    </source>
</evidence>
<dbReference type="PRINTS" id="PR01437">
    <property type="entry name" value="NUOXDRDTASE4"/>
</dbReference>
<evidence type="ECO:0000256" key="1">
    <source>
        <dbReference type="ARBA" id="ARBA00003257"/>
    </source>
</evidence>
<feature type="domain" description="NADH:quinone oxidoreductase/Mrp antiporter transmembrane" evidence="18">
    <location>
        <begin position="97"/>
        <end position="380"/>
    </location>
</feature>
<keyword evidence="11 17" id="KW-1133">Transmembrane helix</keyword>
<dbReference type="AlphaFoldDB" id="A0A344ALL0"/>
<keyword evidence="15 17" id="KW-0472">Membrane</keyword>
<feature type="transmembrane region" description="Helical" evidence="17">
    <location>
        <begin position="7"/>
        <end position="36"/>
    </location>
</feature>
<evidence type="ECO:0000256" key="14">
    <source>
        <dbReference type="ARBA" id="ARBA00023128"/>
    </source>
</evidence>
<feature type="transmembrane region" description="Helical" evidence="17">
    <location>
        <begin position="79"/>
        <end position="95"/>
    </location>
</feature>
<dbReference type="InterPro" id="IPR003918">
    <property type="entry name" value="NADH_UbQ_OxRdtase"/>
</dbReference>
<dbReference type="InterPro" id="IPR000260">
    <property type="entry name" value="NADH4_N"/>
</dbReference>
<dbReference type="Pfam" id="PF00361">
    <property type="entry name" value="Proton_antipo_M"/>
    <property type="match status" value="1"/>
</dbReference>
<feature type="transmembrane region" description="Helical" evidence="17">
    <location>
        <begin position="237"/>
        <end position="255"/>
    </location>
</feature>
<keyword evidence="6 17" id="KW-0813">Transport</keyword>
<dbReference type="GO" id="GO:0048039">
    <property type="term" value="F:ubiquinone binding"/>
    <property type="evidence" value="ECO:0007669"/>
    <property type="project" value="TreeGrafter"/>
</dbReference>
<feature type="transmembrane region" description="Helical" evidence="17">
    <location>
        <begin position="42"/>
        <end position="67"/>
    </location>
</feature>
<reference evidence="20" key="2">
    <citation type="journal article" date="2018" name="Proc. Natl. Acad. Sci. U.S.A.">
        <title>Recurrent symbiont recruitment from fungal parasites in cicadas.</title>
        <authorList>
            <person name="Yu M."/>
            <person name="Moriyama M."/>
            <person name="Lukasik P."/>
            <person name="Vanderpool D."/>
            <person name="Tanahashi M."/>
            <person name="Meng X.-Y."/>
            <person name="McCutcheon J.P."/>
            <person name="Fukatsu T."/>
        </authorList>
    </citation>
    <scope>NUCLEOTIDE SEQUENCE</scope>
    <source>
        <strain evidence="20">HYAMAC</strain>
        <tissue evidence="20">Bacteriome</tissue>
    </source>
</reference>
<evidence type="ECO:0000256" key="9">
    <source>
        <dbReference type="ARBA" id="ARBA00022967"/>
    </source>
</evidence>
<keyword evidence="14 17" id="KW-0496">Mitochondrion</keyword>
<accession>A0A344ALL0</accession>
<feature type="transmembrane region" description="Helical" evidence="17">
    <location>
        <begin position="411"/>
        <end position="431"/>
    </location>
</feature>
<evidence type="ECO:0000256" key="17">
    <source>
        <dbReference type="RuleBase" id="RU003297"/>
    </source>
</evidence>
<dbReference type="Pfam" id="PF01059">
    <property type="entry name" value="Oxidored_q5_N"/>
    <property type="match status" value="1"/>
</dbReference>
<comment type="similarity">
    <text evidence="3 17">Belongs to the complex I subunit 4 family.</text>
</comment>
<keyword evidence="9" id="KW-1278">Translocase</keyword>
<feature type="transmembrane region" description="Helical" evidence="17">
    <location>
        <begin position="205"/>
        <end position="225"/>
    </location>
</feature>
<comment type="function">
    <text evidence="1">Core subunit of the mitochondrial membrane respiratory chain NADH dehydrogenase (Complex I) that is believed to belong to the minimal assembly required for catalysis. Complex I functions in the transfer of electrons from NADH to the respiratory chain. The immediate electron acceptor for the enzyme is believed to be ubiquinone.</text>
</comment>
<protein>
    <recommendedName>
        <fullName evidence="5 17">NADH-ubiquinone oxidoreductase chain 4</fullName>
        <ecNumber evidence="4 17">7.1.1.2</ecNumber>
    </recommendedName>
</protein>
<dbReference type="EMBL" id="MG737722">
    <property type="protein sequence ID" value="AWV83258.1"/>
    <property type="molecule type" value="Genomic_DNA"/>
</dbReference>
<gene>
    <name evidence="20" type="primary">nad4</name>
</gene>
<dbReference type="GO" id="GO:0042773">
    <property type="term" value="P:ATP synthesis coupled electron transport"/>
    <property type="evidence" value="ECO:0007669"/>
    <property type="project" value="InterPro"/>
</dbReference>
<geneLocation type="mitochondrion" evidence="20"/>
<reference evidence="20" key="1">
    <citation type="journal article" date="2018" name="J. Hered.">
        <title>One hundred mitochondrial genomes of cicadas.</title>
        <authorList>
            <person name="Lukasik P."/>
            <person name="Chong R.A."/>
            <person name="Nazario K."/>
            <person name="Matsuura Y."/>
            <person name="Bublitz D."/>
            <person name="Campbell M.A."/>
            <person name="Meyer M."/>
            <person name="Van Leuven J.T."/>
            <person name="Pessacq P."/>
            <person name="Veloso C."/>
            <person name="Simon C."/>
            <person name="McCutcheon J.P."/>
        </authorList>
    </citation>
    <scope>NUCLEOTIDE SEQUENCE</scope>
    <source>
        <strain evidence="20">HYAMAC</strain>
        <tissue evidence="20">Bacteriome</tissue>
    </source>
</reference>
<evidence type="ECO:0000256" key="6">
    <source>
        <dbReference type="ARBA" id="ARBA00022448"/>
    </source>
</evidence>
<keyword evidence="10 17" id="KW-0249">Electron transport</keyword>
<evidence type="ECO:0000256" key="16">
    <source>
        <dbReference type="ARBA" id="ARBA00049551"/>
    </source>
</evidence>
<keyword evidence="12 17" id="KW-0520">NAD</keyword>
<feature type="transmembrane region" description="Helical" evidence="17">
    <location>
        <begin position="101"/>
        <end position="122"/>
    </location>
</feature>
<feature type="domain" description="NADH:ubiquinone oxidoreductase chain 4 N-terminal" evidence="19">
    <location>
        <begin position="1"/>
        <end position="93"/>
    </location>
</feature>
<dbReference type="InterPro" id="IPR001750">
    <property type="entry name" value="ND/Mrp_TM"/>
</dbReference>
<proteinExistence type="inferred from homology"/>
<evidence type="ECO:0000256" key="3">
    <source>
        <dbReference type="ARBA" id="ARBA00009025"/>
    </source>
</evidence>
<dbReference type="GO" id="GO:0003954">
    <property type="term" value="F:NADH dehydrogenase activity"/>
    <property type="evidence" value="ECO:0007669"/>
    <property type="project" value="TreeGrafter"/>
</dbReference>
<dbReference type="EC" id="7.1.1.2" evidence="4 17"/>
<dbReference type="PANTHER" id="PTHR43507">
    <property type="entry name" value="NADH-UBIQUINONE OXIDOREDUCTASE CHAIN 4"/>
    <property type="match status" value="1"/>
</dbReference>
<feature type="transmembrane region" description="Helical" evidence="17">
    <location>
        <begin position="290"/>
        <end position="311"/>
    </location>
</feature>
<evidence type="ECO:0000256" key="13">
    <source>
        <dbReference type="ARBA" id="ARBA00023075"/>
    </source>
</evidence>
<sequence>MLKLMFCCLFMIPMIMDLWIMSNMITILILIFILFFNKSFYMIGYMMQIDMISFGLIILSIWISFLMIISSNKYKMDKTFMLMVLLLMLFLILSFSSSSLIMFYIFFESSLIPTIIIIMGWGYQPERIIASYYLLFYTLFASLPMLVSIMFLVYYNNSTIMYLMYSMNNFYLYLSMTLAFLIKIPLFMFHFWLPKAHVEAPISGSMILAGVLLKLGGYGLIRVMTIMPTMFLYNSHIWISLSIIGGVMIGILCMVQVDMKSMIAYSSVAHMGLVLSGIMTMNKWGLMGSYYMMIGHGLCSSGLFCLANISYERMMSRSILINKGMLMFMPSMTLMWFLMCASNISCPPTMNIVGEILIINSLISWNSLTMIVLVMSSFLSACYMLYLFSYTQHGMYYSSLFSYNSGTVREFLLIILHWIPLNFIILKLNMIM</sequence>
<dbReference type="GO" id="GO:0008137">
    <property type="term" value="F:NADH dehydrogenase (ubiquinone) activity"/>
    <property type="evidence" value="ECO:0007669"/>
    <property type="project" value="UniProtKB-UniRule"/>
</dbReference>
<evidence type="ECO:0000256" key="12">
    <source>
        <dbReference type="ARBA" id="ARBA00023027"/>
    </source>
</evidence>
<feature type="transmembrane region" description="Helical" evidence="17">
    <location>
        <begin position="323"/>
        <end position="345"/>
    </location>
</feature>
<evidence type="ECO:0000256" key="10">
    <source>
        <dbReference type="ARBA" id="ARBA00022982"/>
    </source>
</evidence>
<dbReference type="GO" id="GO:0031966">
    <property type="term" value="C:mitochondrial membrane"/>
    <property type="evidence" value="ECO:0007669"/>
    <property type="project" value="UniProtKB-SubCell"/>
</dbReference>
<evidence type="ECO:0000256" key="8">
    <source>
        <dbReference type="ARBA" id="ARBA00022692"/>
    </source>
</evidence>
<evidence type="ECO:0000256" key="7">
    <source>
        <dbReference type="ARBA" id="ARBA00022660"/>
    </source>
</evidence>
<evidence type="ECO:0000256" key="2">
    <source>
        <dbReference type="ARBA" id="ARBA00004225"/>
    </source>
</evidence>
<comment type="function">
    <text evidence="17">Core subunit of the mitochondrial membrane respiratory chain NADH dehydrogenase (Complex I) which catalyzes electron transfer from NADH through the respiratory chain, using ubiquinone as an electron acceptor. Essential for the catalytic activity and assembly of complex I.</text>
</comment>
<keyword evidence="8 17" id="KW-0812">Transmembrane</keyword>
<name>A0A344ALL0_9HEMI</name>
<evidence type="ECO:0000256" key="15">
    <source>
        <dbReference type="ARBA" id="ARBA00023136"/>
    </source>
</evidence>
<organism evidence="20">
    <name type="scientific">Hyalessa maculaticollis</name>
    <dbReference type="NCBI Taxonomy" id="1195103"/>
    <lineage>
        <taxon>Eukaryota</taxon>
        <taxon>Metazoa</taxon>
        <taxon>Ecdysozoa</taxon>
        <taxon>Arthropoda</taxon>
        <taxon>Hexapoda</taxon>
        <taxon>Insecta</taxon>
        <taxon>Pterygota</taxon>
        <taxon>Neoptera</taxon>
        <taxon>Paraneoptera</taxon>
        <taxon>Hemiptera</taxon>
        <taxon>Auchenorrhyncha</taxon>
        <taxon>Cicadoidea</taxon>
        <taxon>Cicadidae</taxon>
        <taxon>Cicadinae</taxon>
        <taxon>Dundubiini</taxon>
        <taxon>Hyalessa</taxon>
    </lineage>
</organism>
<evidence type="ECO:0000259" key="18">
    <source>
        <dbReference type="Pfam" id="PF00361"/>
    </source>
</evidence>
<feature type="transmembrane region" description="Helical" evidence="17">
    <location>
        <begin position="134"/>
        <end position="155"/>
    </location>
</feature>
<comment type="subcellular location">
    <subcellularLocation>
        <location evidence="2 17">Mitochondrion membrane</location>
        <topology evidence="2 17">Multi-pass membrane protein</topology>
    </subcellularLocation>
</comment>
<evidence type="ECO:0000256" key="11">
    <source>
        <dbReference type="ARBA" id="ARBA00022989"/>
    </source>
</evidence>
<feature type="transmembrane region" description="Helical" evidence="17">
    <location>
        <begin position="170"/>
        <end position="193"/>
    </location>
</feature>
<dbReference type="GO" id="GO:0015990">
    <property type="term" value="P:electron transport coupled proton transport"/>
    <property type="evidence" value="ECO:0007669"/>
    <property type="project" value="TreeGrafter"/>
</dbReference>
<evidence type="ECO:0000259" key="19">
    <source>
        <dbReference type="Pfam" id="PF01059"/>
    </source>
</evidence>
<comment type="catalytic activity">
    <reaction evidence="16 17">
        <text>a ubiquinone + NADH + 5 H(+)(in) = a ubiquinol + NAD(+) + 4 H(+)(out)</text>
        <dbReference type="Rhea" id="RHEA:29091"/>
        <dbReference type="Rhea" id="RHEA-COMP:9565"/>
        <dbReference type="Rhea" id="RHEA-COMP:9566"/>
        <dbReference type="ChEBI" id="CHEBI:15378"/>
        <dbReference type="ChEBI" id="CHEBI:16389"/>
        <dbReference type="ChEBI" id="CHEBI:17976"/>
        <dbReference type="ChEBI" id="CHEBI:57540"/>
        <dbReference type="ChEBI" id="CHEBI:57945"/>
        <dbReference type="EC" id="7.1.1.2"/>
    </reaction>
</comment>
<keyword evidence="7 17" id="KW-0679">Respiratory chain</keyword>